<proteinExistence type="predicted"/>
<reference evidence="1" key="1">
    <citation type="journal article" date="2020" name="Nature">
        <title>Giant virus diversity and host interactions through global metagenomics.</title>
        <authorList>
            <person name="Schulz F."/>
            <person name="Roux S."/>
            <person name="Paez-Espino D."/>
            <person name="Jungbluth S."/>
            <person name="Walsh D.A."/>
            <person name="Denef V.J."/>
            <person name="McMahon K.D."/>
            <person name="Konstantinidis K.T."/>
            <person name="Eloe-Fadrosh E.A."/>
            <person name="Kyrpides N.C."/>
            <person name="Woyke T."/>
        </authorList>
    </citation>
    <scope>NUCLEOTIDE SEQUENCE</scope>
    <source>
        <strain evidence="1">GVMAG-S-1101165-79</strain>
    </source>
</reference>
<evidence type="ECO:0000313" key="1">
    <source>
        <dbReference type="EMBL" id="QHS82348.1"/>
    </source>
</evidence>
<organism evidence="1">
    <name type="scientific">viral metagenome</name>
    <dbReference type="NCBI Taxonomy" id="1070528"/>
    <lineage>
        <taxon>unclassified sequences</taxon>
        <taxon>metagenomes</taxon>
        <taxon>organismal metagenomes</taxon>
    </lineage>
</organism>
<sequence length="155" mass="17266">MAHSFKTKSGKSAFGVFSEPQTAGDYLYDKKAKTTFCLANKCIPSRKVNSEGNLLLLNRANRLKYYACQNFFNKANLNVNLISKLDLTDVPVIADFSGNVVPTTITQSAIPYLEYNIDPNGILFGNTICGVNNYVSFMVYNSSYQTTNPRHINNL</sequence>
<protein>
    <submittedName>
        <fullName evidence="1">Uncharacterized protein</fullName>
    </submittedName>
</protein>
<accession>A0A6C0ARJ2</accession>
<dbReference type="EMBL" id="MN740765">
    <property type="protein sequence ID" value="QHS82348.1"/>
    <property type="molecule type" value="Genomic_DNA"/>
</dbReference>
<name>A0A6C0ARJ2_9ZZZZ</name>
<dbReference type="AlphaFoldDB" id="A0A6C0ARJ2"/>